<dbReference type="STRING" id="2017.SAMN05444320_12152"/>
<keyword evidence="1" id="KW-0812">Transmembrane</keyword>
<name>A0A1M5Q3R0_STRHI</name>
<keyword evidence="3" id="KW-1185">Reference proteome</keyword>
<dbReference type="EMBL" id="FQVN01000021">
    <property type="protein sequence ID" value="SHH08678.1"/>
    <property type="molecule type" value="Genomic_DNA"/>
</dbReference>
<feature type="non-terminal residue" evidence="2">
    <location>
        <position position="298"/>
    </location>
</feature>
<feature type="transmembrane region" description="Helical" evidence="1">
    <location>
        <begin position="6"/>
        <end position="25"/>
    </location>
</feature>
<dbReference type="AlphaFoldDB" id="A0A1M5Q3R0"/>
<evidence type="ECO:0000313" key="2">
    <source>
        <dbReference type="EMBL" id="SHH08678.1"/>
    </source>
</evidence>
<gene>
    <name evidence="2" type="ORF">SAMN05444320_12152</name>
</gene>
<accession>A0A1M5Q3R0</accession>
<feature type="transmembrane region" description="Helical" evidence="1">
    <location>
        <begin position="110"/>
        <end position="129"/>
    </location>
</feature>
<evidence type="ECO:0000313" key="3">
    <source>
        <dbReference type="Proteomes" id="UP000184501"/>
    </source>
</evidence>
<dbReference type="Proteomes" id="UP000184501">
    <property type="component" value="Unassembled WGS sequence"/>
</dbReference>
<keyword evidence="1" id="KW-0472">Membrane</keyword>
<feature type="transmembrane region" description="Helical" evidence="1">
    <location>
        <begin position="207"/>
        <end position="230"/>
    </location>
</feature>
<sequence>MQLAAILVSIPLSVLGWWLFLRALWRLVVVVRLGQPDPTRHDDWVGRLGSTLRETLGHTRMLKWTLVGFAHWWVFLGFILLVPTLLNAYGQLFDPAFVLPVLGHWWPLELVTEVFAAATLVTGLTLVAIRQLQHPRRPERQSRFAGSSFWQAYFVEFVIVAIPVLVLLLRGLEGVLQGVDSYDIHFAVSYPLVRAFSGLSRTTVENAVWGVAGLKIVISMVWFVVVGLVLTMGVAWHRFTVFFNVFFKRFPKGIALGPAKPMMSGGKPLNFEEADPDTDTFGAGKIEDFTWKGWLDFT</sequence>
<keyword evidence="1" id="KW-1133">Transmembrane helix</keyword>
<proteinExistence type="predicted"/>
<evidence type="ECO:0000256" key="1">
    <source>
        <dbReference type="SAM" id="Phobius"/>
    </source>
</evidence>
<evidence type="ECO:0008006" key="4">
    <source>
        <dbReference type="Google" id="ProtNLM"/>
    </source>
</evidence>
<reference evidence="2 3" key="1">
    <citation type="submission" date="2016-11" db="EMBL/GenBank/DDBJ databases">
        <authorList>
            <person name="Jaros S."/>
            <person name="Januszkiewicz K."/>
            <person name="Wedrychowicz H."/>
        </authorList>
    </citation>
    <scope>NUCLEOTIDE SEQUENCE [LARGE SCALE GENOMIC DNA]</scope>
    <source>
        <strain evidence="2 3">DSM 44523</strain>
    </source>
</reference>
<feature type="transmembrane region" description="Helical" evidence="1">
    <location>
        <begin position="150"/>
        <end position="169"/>
    </location>
</feature>
<protein>
    <recommendedName>
        <fullName evidence="4">Fe-S oxidoreductase</fullName>
    </recommendedName>
</protein>
<organism evidence="2 3">
    <name type="scientific">Streptoalloteichus hindustanus</name>
    <dbReference type="NCBI Taxonomy" id="2017"/>
    <lineage>
        <taxon>Bacteria</taxon>
        <taxon>Bacillati</taxon>
        <taxon>Actinomycetota</taxon>
        <taxon>Actinomycetes</taxon>
        <taxon>Pseudonocardiales</taxon>
        <taxon>Pseudonocardiaceae</taxon>
        <taxon>Streptoalloteichus</taxon>
    </lineage>
</organism>
<feature type="transmembrane region" description="Helical" evidence="1">
    <location>
        <begin position="69"/>
        <end position="90"/>
    </location>
</feature>